<keyword evidence="3" id="KW-1185">Reference proteome</keyword>
<dbReference type="EMBL" id="BGPR01003558">
    <property type="protein sequence ID" value="GBM89639.1"/>
    <property type="molecule type" value="Genomic_DNA"/>
</dbReference>
<evidence type="ECO:0000256" key="1">
    <source>
        <dbReference type="SAM" id="MobiDB-lite"/>
    </source>
</evidence>
<proteinExistence type="predicted"/>
<dbReference type="Proteomes" id="UP000499080">
    <property type="component" value="Unassembled WGS sequence"/>
</dbReference>
<protein>
    <submittedName>
        <fullName evidence="2">Uncharacterized protein</fullName>
    </submittedName>
</protein>
<feature type="compositionally biased region" description="Basic residues" evidence="1">
    <location>
        <begin position="1"/>
        <end position="18"/>
    </location>
</feature>
<comment type="caution">
    <text evidence="2">The sequence shown here is derived from an EMBL/GenBank/DDBJ whole genome shotgun (WGS) entry which is preliminary data.</text>
</comment>
<gene>
    <name evidence="2" type="ORF">AVEN_260659_1</name>
</gene>
<accession>A0A4Y2JJM0</accession>
<name>A0A4Y2JJM0_ARAVE</name>
<reference evidence="2 3" key="1">
    <citation type="journal article" date="2019" name="Sci. Rep.">
        <title>Orb-weaving spider Araneus ventricosus genome elucidates the spidroin gene catalogue.</title>
        <authorList>
            <person name="Kono N."/>
            <person name="Nakamura H."/>
            <person name="Ohtoshi R."/>
            <person name="Moran D.A.P."/>
            <person name="Shinohara A."/>
            <person name="Yoshida Y."/>
            <person name="Fujiwara M."/>
            <person name="Mori M."/>
            <person name="Tomita M."/>
            <person name="Arakawa K."/>
        </authorList>
    </citation>
    <scope>NUCLEOTIDE SEQUENCE [LARGE SCALE GENOMIC DNA]</scope>
</reference>
<organism evidence="2 3">
    <name type="scientific">Araneus ventricosus</name>
    <name type="common">Orbweaver spider</name>
    <name type="synonym">Epeira ventricosa</name>
    <dbReference type="NCBI Taxonomy" id="182803"/>
    <lineage>
        <taxon>Eukaryota</taxon>
        <taxon>Metazoa</taxon>
        <taxon>Ecdysozoa</taxon>
        <taxon>Arthropoda</taxon>
        <taxon>Chelicerata</taxon>
        <taxon>Arachnida</taxon>
        <taxon>Araneae</taxon>
        <taxon>Araneomorphae</taxon>
        <taxon>Entelegynae</taxon>
        <taxon>Araneoidea</taxon>
        <taxon>Araneidae</taxon>
        <taxon>Araneus</taxon>
    </lineage>
</organism>
<sequence>MRRGQSPARRPHSKRRRPLLSIIPRENDSRVPRKKGRAGVILGIEKKVFLSEWIPGTEADRTEQWGCCVSVEEVHAFQCQNSGEFLLRKESVSHSSLLDLCLRINLAISRAAQCVSEGFS</sequence>
<evidence type="ECO:0000313" key="2">
    <source>
        <dbReference type="EMBL" id="GBM89639.1"/>
    </source>
</evidence>
<dbReference type="AlphaFoldDB" id="A0A4Y2JJM0"/>
<evidence type="ECO:0000313" key="3">
    <source>
        <dbReference type="Proteomes" id="UP000499080"/>
    </source>
</evidence>
<feature type="region of interest" description="Disordered" evidence="1">
    <location>
        <begin position="1"/>
        <end position="34"/>
    </location>
</feature>